<dbReference type="GO" id="GO:0017128">
    <property type="term" value="F:phospholipid scramblase activity"/>
    <property type="evidence" value="ECO:0007669"/>
    <property type="project" value="InterPro"/>
</dbReference>
<comment type="caution">
    <text evidence="4">The sequence shown here is derived from an EMBL/GenBank/DDBJ whole genome shotgun (WGS) entry which is preliminary data.</text>
</comment>
<dbReference type="AlphaFoldDB" id="A0A9N9B2R5"/>
<dbReference type="GO" id="GO:0005886">
    <property type="term" value="C:plasma membrane"/>
    <property type="evidence" value="ECO:0007669"/>
    <property type="project" value="TreeGrafter"/>
</dbReference>
<evidence type="ECO:0000313" key="5">
    <source>
        <dbReference type="Proteomes" id="UP000789831"/>
    </source>
</evidence>
<evidence type="ECO:0000256" key="2">
    <source>
        <dbReference type="RuleBase" id="RU363116"/>
    </source>
</evidence>
<dbReference type="SUPFAM" id="SSF54518">
    <property type="entry name" value="Tubby C-terminal domain-like"/>
    <property type="match status" value="1"/>
</dbReference>
<dbReference type="Pfam" id="PF03803">
    <property type="entry name" value="Scramblase"/>
    <property type="match status" value="1"/>
</dbReference>
<protein>
    <recommendedName>
        <fullName evidence="2">Phospholipid scramblase</fullName>
    </recommendedName>
</protein>
<dbReference type="Proteomes" id="UP000789831">
    <property type="component" value="Unassembled WGS sequence"/>
</dbReference>
<evidence type="ECO:0000256" key="1">
    <source>
        <dbReference type="ARBA" id="ARBA00005350"/>
    </source>
</evidence>
<proteinExistence type="inferred from homology"/>
<keyword evidence="5" id="KW-1185">Reference proteome</keyword>
<dbReference type="PANTHER" id="PTHR23248">
    <property type="entry name" value="PHOSPHOLIPID SCRAMBLASE-RELATED"/>
    <property type="match status" value="1"/>
</dbReference>
<dbReference type="EMBL" id="CAJVPL010001118">
    <property type="protein sequence ID" value="CAG8553615.1"/>
    <property type="molecule type" value="Genomic_DNA"/>
</dbReference>
<name>A0A9N9B2R5_9GLOM</name>
<feature type="compositionally biased region" description="Low complexity" evidence="3">
    <location>
        <begin position="73"/>
        <end position="88"/>
    </location>
</feature>
<gene>
    <name evidence="4" type="ORF">AGERDE_LOCUS6794</name>
</gene>
<dbReference type="InterPro" id="IPR005552">
    <property type="entry name" value="Scramblase"/>
</dbReference>
<sequence length="337" mass="38032">MSASNYLPRLCHHRLGNLLRNYSTTANINITAATRNSFKMGIEGCRYVTYLRRSDNPGLRISRMPPAQTKSKPSPAVNNSNTSVNTPVTITEHPDSVLSYAKIPTGLAAILSNSALVVVRQFEMLNIFLGFEQANKYALHDPEGNSVGFIAEEEQSFSSTLFRQLFRTHRPFRAVVMDAQGNVVLKVQRPFAWINSRIFISSGDDEPIGEVQQQWHLWRRRYNLFIGDTQFARIDAPILSWNFNLEDEHGGILGNVNRNFTGFGREIFTDAGQYVIRMDAAEGHVRGMTLDERAVTGINNIIAIDLVPRQELLSARVTPYESPLFRNRETTDLIMVV</sequence>
<dbReference type="OrthoDB" id="191150at2759"/>
<comment type="similarity">
    <text evidence="1 2">Belongs to the phospholipid scramblase family.</text>
</comment>
<organism evidence="4 5">
    <name type="scientific">Ambispora gerdemannii</name>
    <dbReference type="NCBI Taxonomy" id="144530"/>
    <lineage>
        <taxon>Eukaryota</taxon>
        <taxon>Fungi</taxon>
        <taxon>Fungi incertae sedis</taxon>
        <taxon>Mucoromycota</taxon>
        <taxon>Glomeromycotina</taxon>
        <taxon>Glomeromycetes</taxon>
        <taxon>Archaeosporales</taxon>
        <taxon>Ambisporaceae</taxon>
        <taxon>Ambispora</taxon>
    </lineage>
</organism>
<feature type="region of interest" description="Disordered" evidence="3">
    <location>
        <begin position="58"/>
        <end position="88"/>
    </location>
</feature>
<dbReference type="InterPro" id="IPR025659">
    <property type="entry name" value="Tubby-like_C"/>
</dbReference>
<evidence type="ECO:0000256" key="3">
    <source>
        <dbReference type="SAM" id="MobiDB-lite"/>
    </source>
</evidence>
<dbReference type="PANTHER" id="PTHR23248:SF9">
    <property type="entry name" value="PHOSPHOLIPID SCRAMBLASE"/>
    <property type="match status" value="1"/>
</dbReference>
<reference evidence="4" key="1">
    <citation type="submission" date="2021-06" db="EMBL/GenBank/DDBJ databases">
        <authorList>
            <person name="Kallberg Y."/>
            <person name="Tangrot J."/>
            <person name="Rosling A."/>
        </authorList>
    </citation>
    <scope>NUCLEOTIDE SEQUENCE</scope>
    <source>
        <strain evidence="4">MT106</strain>
    </source>
</reference>
<accession>A0A9N9B2R5</accession>
<evidence type="ECO:0000313" key="4">
    <source>
        <dbReference type="EMBL" id="CAG8553615.1"/>
    </source>
</evidence>